<protein>
    <submittedName>
        <fullName evidence="1">Ubiquitin</fullName>
    </submittedName>
</protein>
<dbReference type="EMBL" id="MU266643">
    <property type="protein sequence ID" value="KAH7919628.1"/>
    <property type="molecule type" value="Genomic_DNA"/>
</dbReference>
<reference evidence="1" key="1">
    <citation type="journal article" date="2021" name="New Phytol.">
        <title>Evolutionary innovations through gain and loss of genes in the ectomycorrhizal Boletales.</title>
        <authorList>
            <person name="Wu G."/>
            <person name="Miyauchi S."/>
            <person name="Morin E."/>
            <person name="Kuo A."/>
            <person name="Drula E."/>
            <person name="Varga T."/>
            <person name="Kohler A."/>
            <person name="Feng B."/>
            <person name="Cao Y."/>
            <person name="Lipzen A."/>
            <person name="Daum C."/>
            <person name="Hundley H."/>
            <person name="Pangilinan J."/>
            <person name="Johnson J."/>
            <person name="Barry K."/>
            <person name="LaButti K."/>
            <person name="Ng V."/>
            <person name="Ahrendt S."/>
            <person name="Min B."/>
            <person name="Choi I.G."/>
            <person name="Park H."/>
            <person name="Plett J.M."/>
            <person name="Magnuson J."/>
            <person name="Spatafora J.W."/>
            <person name="Nagy L.G."/>
            <person name="Henrissat B."/>
            <person name="Grigoriev I.V."/>
            <person name="Yang Z.L."/>
            <person name="Xu J."/>
            <person name="Martin F.M."/>
        </authorList>
    </citation>
    <scope>NUCLEOTIDE SEQUENCE</scope>
    <source>
        <strain evidence="1">KUC20120723A-06</strain>
    </source>
</reference>
<accession>A0ACB8B3E3</accession>
<organism evidence="1 2">
    <name type="scientific">Leucogyrophana mollusca</name>
    <dbReference type="NCBI Taxonomy" id="85980"/>
    <lineage>
        <taxon>Eukaryota</taxon>
        <taxon>Fungi</taxon>
        <taxon>Dikarya</taxon>
        <taxon>Basidiomycota</taxon>
        <taxon>Agaricomycotina</taxon>
        <taxon>Agaricomycetes</taxon>
        <taxon>Agaricomycetidae</taxon>
        <taxon>Boletales</taxon>
        <taxon>Boletales incertae sedis</taxon>
        <taxon>Leucogyrophana</taxon>
    </lineage>
</organism>
<name>A0ACB8B3E3_9AGAM</name>
<evidence type="ECO:0000313" key="1">
    <source>
        <dbReference type="EMBL" id="KAH7919628.1"/>
    </source>
</evidence>
<sequence>MQLFIDQPYGTTLTVQASPGDTINSLKRKLLDITGLKVEDLRLTFAGHDLSNCTTLADSNVTSESTISIGIRLRGGMSPQACPLPALQDAGDGGIATLKKKEKATILNSTYPGHIEIFIQTANGHKLSILVRPNSKVNFLKGKIEEVFGIPRKEQRLLFAGAKLQDERTLESYELDSESTIQLAGTSRTAQKKEMALVGTRAEEVQIFVRNLNGKTMTIMISPSDTVETLSKKIQEKTGIPAAEQRILYGGKQLVPEKILSDYSIKKESTLHLVLRLRGGYDSVMGSG</sequence>
<keyword evidence="2" id="KW-1185">Reference proteome</keyword>
<evidence type="ECO:0000313" key="2">
    <source>
        <dbReference type="Proteomes" id="UP000790709"/>
    </source>
</evidence>
<gene>
    <name evidence="1" type="ORF">BV22DRAFT_851016</name>
</gene>
<proteinExistence type="predicted"/>
<comment type="caution">
    <text evidence="1">The sequence shown here is derived from an EMBL/GenBank/DDBJ whole genome shotgun (WGS) entry which is preliminary data.</text>
</comment>
<dbReference type="Proteomes" id="UP000790709">
    <property type="component" value="Unassembled WGS sequence"/>
</dbReference>